<dbReference type="SUPFAM" id="SSF140736">
    <property type="entry name" value="Rv1873-like"/>
    <property type="match status" value="1"/>
</dbReference>
<gene>
    <name evidence="1" type="ORF">JL107_16745</name>
</gene>
<organism evidence="1 2">
    <name type="scientific">Nakamurella flavida</name>
    <dbReference type="NCBI Taxonomy" id="363630"/>
    <lineage>
        <taxon>Bacteria</taxon>
        <taxon>Bacillati</taxon>
        <taxon>Actinomycetota</taxon>
        <taxon>Actinomycetes</taxon>
        <taxon>Nakamurellales</taxon>
        <taxon>Nakamurellaceae</taxon>
        <taxon>Nakamurella</taxon>
    </lineage>
</organism>
<evidence type="ECO:0000313" key="1">
    <source>
        <dbReference type="EMBL" id="MBM9478099.1"/>
    </source>
</evidence>
<sequence>MSVDLGRFTDAQDAGGTYASALTELRRGSKTSHWMWFVFPQIAGLGRSSTAVFYALASVDEARAYLAHPVLGPRLHDCVDALLAVEGRTAEQILGGIDAIKLGSSMTLFARADPSDAAFPAVLERYFDGEADAATEALI</sequence>
<name>A0A938YRG5_9ACTN</name>
<dbReference type="RefSeq" id="WP_205258221.1">
    <property type="nucleotide sequence ID" value="NZ_BAAAPV010000002.1"/>
</dbReference>
<dbReference type="EMBL" id="JAERWL010000015">
    <property type="protein sequence ID" value="MBM9478099.1"/>
    <property type="molecule type" value="Genomic_DNA"/>
</dbReference>
<comment type="caution">
    <text evidence="1">The sequence shown here is derived from an EMBL/GenBank/DDBJ whole genome shotgun (WGS) entry which is preliminary data.</text>
</comment>
<dbReference type="AlphaFoldDB" id="A0A938YRG5"/>
<dbReference type="InterPro" id="IPR014937">
    <property type="entry name" value="DUF1810"/>
</dbReference>
<evidence type="ECO:0000313" key="2">
    <source>
        <dbReference type="Proteomes" id="UP000663801"/>
    </source>
</evidence>
<dbReference type="PIRSF" id="PIRSF008546">
    <property type="entry name" value="UCP008546"/>
    <property type="match status" value="1"/>
</dbReference>
<dbReference type="Proteomes" id="UP000663801">
    <property type="component" value="Unassembled WGS sequence"/>
</dbReference>
<accession>A0A938YRG5</accession>
<reference evidence="1" key="1">
    <citation type="submission" date="2021-01" db="EMBL/GenBank/DDBJ databases">
        <title>KCTC 19127 draft genome.</title>
        <authorList>
            <person name="An D."/>
        </authorList>
    </citation>
    <scope>NUCLEOTIDE SEQUENCE</scope>
    <source>
        <strain evidence="1">KCTC 19127</strain>
    </source>
</reference>
<proteinExistence type="predicted"/>
<keyword evidence="2" id="KW-1185">Reference proteome</keyword>
<protein>
    <submittedName>
        <fullName evidence="1">DUF1810 domain-containing protein</fullName>
    </submittedName>
</protein>
<dbReference type="InterPro" id="IPR036287">
    <property type="entry name" value="Rv1873-like_sf"/>
</dbReference>
<dbReference type="Gene3D" id="1.25.40.380">
    <property type="entry name" value="Protein of unknown function DUF1810"/>
    <property type="match status" value="1"/>
</dbReference>
<dbReference type="Pfam" id="PF08837">
    <property type="entry name" value="DUF1810"/>
    <property type="match status" value="1"/>
</dbReference>